<organism evidence="2 3">
    <name type="scientific">Streptomyces griseorubiginosus</name>
    <dbReference type="NCBI Taxonomy" id="67304"/>
    <lineage>
        <taxon>Bacteria</taxon>
        <taxon>Bacillati</taxon>
        <taxon>Actinomycetota</taxon>
        <taxon>Actinomycetes</taxon>
        <taxon>Kitasatosporales</taxon>
        <taxon>Streptomycetaceae</taxon>
        <taxon>Streptomyces</taxon>
    </lineage>
</organism>
<keyword evidence="2" id="KW-0560">Oxidoreductase</keyword>
<dbReference type="EC" id="1.14.15.33" evidence="2"/>
<dbReference type="InterPro" id="IPR001128">
    <property type="entry name" value="Cyt_P450"/>
</dbReference>
<accession>A0AAI8L7Y9</accession>
<dbReference type="KEGG" id="sge:DWG14_07473"/>
<dbReference type="EMBL" id="CP032427">
    <property type="protein sequence ID" value="AYC43167.1"/>
    <property type="molecule type" value="Genomic_DNA"/>
</dbReference>
<dbReference type="GeneID" id="91286274"/>
<evidence type="ECO:0000313" key="2">
    <source>
        <dbReference type="EMBL" id="AYC43167.1"/>
    </source>
</evidence>
<dbReference type="PANTHER" id="PTHR46696">
    <property type="entry name" value="P450, PUTATIVE (EUROFUNG)-RELATED"/>
    <property type="match status" value="1"/>
</dbReference>
<dbReference type="GO" id="GO:0016705">
    <property type="term" value="F:oxidoreductase activity, acting on paired donors, with incorporation or reduction of molecular oxygen"/>
    <property type="evidence" value="ECO:0007669"/>
    <property type="project" value="InterPro"/>
</dbReference>
<sequence>MIAFPLGATTTPAELARDPHPRLAELRAHEPVSWLPALNGWLVTRRDLALDVMRDAETFTVDDPRFTTAQVVGPSMLSLDGAEHTRHREPFAAPFRPREVREGFAEFIEEETDRLLTALEPHGAADLRRDFAGPLAVAVVAKALGLVDADTATVLSWYDAIVRAVSDLTAGHAADPAGPEAYARLRAAVETTVAKGAAAAKGATVTKGTAAEAEGTAAETEGIEAEAEVSAVAEAEPSTTSLLTAAADRLTLPEVASNAAVLMFGGIETTEAMITNALLHLLRHPDQLALVRADSALLDSAVEESLRLEPGAAVVDRYATRDTNLGGAPICKGDLVTVSLAGANRDPAVFPDPDRFDVRRDNSRLQLAFAHGPHYCLAAHLARLETRIALRHLLDRLPALRLDPDRPTAPEGLVFRKPPALHVRWG</sequence>
<comment type="similarity">
    <text evidence="1">Belongs to the cytochrome P450 family.</text>
</comment>
<dbReference type="AlphaFoldDB" id="A0AAI8L7Y9"/>
<dbReference type="RefSeq" id="WP_120053466.1">
    <property type="nucleotide sequence ID" value="NZ_CP032427.1"/>
</dbReference>
<dbReference type="SUPFAM" id="SSF48264">
    <property type="entry name" value="Cytochrome P450"/>
    <property type="match status" value="1"/>
</dbReference>
<dbReference type="PRINTS" id="PR00359">
    <property type="entry name" value="BP450"/>
</dbReference>
<dbReference type="GO" id="GO:0004497">
    <property type="term" value="F:monooxygenase activity"/>
    <property type="evidence" value="ECO:0007669"/>
    <property type="project" value="UniProtKB-KW"/>
</dbReference>
<dbReference type="Proteomes" id="UP000265765">
    <property type="component" value="Chromosome"/>
</dbReference>
<proteinExistence type="inferred from homology"/>
<dbReference type="InterPro" id="IPR036396">
    <property type="entry name" value="Cyt_P450_sf"/>
</dbReference>
<dbReference type="GO" id="GO:0005506">
    <property type="term" value="F:iron ion binding"/>
    <property type="evidence" value="ECO:0007669"/>
    <property type="project" value="InterPro"/>
</dbReference>
<keyword evidence="2" id="KW-0503">Monooxygenase</keyword>
<dbReference type="PRINTS" id="PR00385">
    <property type="entry name" value="P450"/>
</dbReference>
<dbReference type="Pfam" id="PF00067">
    <property type="entry name" value="p450"/>
    <property type="match status" value="1"/>
</dbReference>
<gene>
    <name evidence="2" type="primary">pikC_4</name>
    <name evidence="2" type="ORF">DWG14_07473</name>
</gene>
<name>A0AAI8L7Y9_9ACTN</name>
<dbReference type="PANTHER" id="PTHR46696:SF3">
    <property type="entry name" value="PULCHERRIMINIC ACID SYNTHASE"/>
    <property type="match status" value="1"/>
</dbReference>
<reference evidence="2 3" key="1">
    <citation type="submission" date="2018-09" db="EMBL/GenBank/DDBJ databases">
        <title>Production of Trimethoprim by Streptomyces sp. 3E-1.</title>
        <authorList>
            <person name="Kang H.J."/>
            <person name="Kim S.B."/>
        </authorList>
    </citation>
    <scope>NUCLEOTIDE SEQUENCE [LARGE SCALE GENOMIC DNA]</scope>
    <source>
        <strain evidence="2 3">3E-1</strain>
    </source>
</reference>
<evidence type="ECO:0000256" key="1">
    <source>
        <dbReference type="ARBA" id="ARBA00010617"/>
    </source>
</evidence>
<dbReference type="InterPro" id="IPR002397">
    <property type="entry name" value="Cyt_P450_B"/>
</dbReference>
<dbReference type="GO" id="GO:0020037">
    <property type="term" value="F:heme binding"/>
    <property type="evidence" value="ECO:0007669"/>
    <property type="project" value="InterPro"/>
</dbReference>
<protein>
    <submittedName>
        <fullName evidence="2">Cytochrome P450 monooxygenase PikC</fullName>
        <ecNumber evidence="2">1.14.15.33</ecNumber>
    </submittedName>
</protein>
<dbReference type="Gene3D" id="1.10.630.10">
    <property type="entry name" value="Cytochrome P450"/>
    <property type="match status" value="1"/>
</dbReference>
<evidence type="ECO:0000313" key="3">
    <source>
        <dbReference type="Proteomes" id="UP000265765"/>
    </source>
</evidence>